<gene>
    <name evidence="1" type="ORF">PoMZ_10931</name>
</gene>
<evidence type="ECO:0000313" key="2">
    <source>
        <dbReference type="Proteomes" id="UP000294847"/>
    </source>
</evidence>
<organism evidence="1 2">
    <name type="scientific">Pyricularia oryzae</name>
    <name type="common">Rice blast fungus</name>
    <name type="synonym">Magnaporthe oryzae</name>
    <dbReference type="NCBI Taxonomy" id="318829"/>
    <lineage>
        <taxon>Eukaryota</taxon>
        <taxon>Fungi</taxon>
        <taxon>Dikarya</taxon>
        <taxon>Ascomycota</taxon>
        <taxon>Pezizomycotina</taxon>
        <taxon>Sordariomycetes</taxon>
        <taxon>Sordariomycetidae</taxon>
        <taxon>Magnaporthales</taxon>
        <taxon>Pyriculariaceae</taxon>
        <taxon>Pyricularia</taxon>
    </lineage>
</organism>
<protein>
    <submittedName>
        <fullName evidence="1">Uncharacterized protein</fullName>
    </submittedName>
</protein>
<dbReference type="EMBL" id="CP034208">
    <property type="protein sequence ID" value="QBZ62057.1"/>
    <property type="molecule type" value="Genomic_DNA"/>
</dbReference>
<dbReference type="AlphaFoldDB" id="A0A4P7NJ30"/>
<sequence>MSTCSSLSLLPKHPTLVHLFFYSPNTPPKARSPTMQLTSFIHTTCALMAMANPVSGLPGGSSAGNLVPRDDDIKPACGNSPSAFVKADGATISSRLRTDHPNDGFTMLHNTMQGQTIRSAQVCLNNQGTFSQTRTVATLAVADATDEVLKRCCPDDTVPCQGGLGSVKSTDGKKTFPLVVASGTVNCETIKAVESKFF</sequence>
<proteinExistence type="predicted"/>
<accession>A0A4P7NJ30</accession>
<dbReference type="Proteomes" id="UP000294847">
    <property type="component" value="Chromosome 5"/>
</dbReference>
<name>A0A4P7NJ30_PYROR</name>
<evidence type="ECO:0000313" key="1">
    <source>
        <dbReference type="EMBL" id="QBZ62057.1"/>
    </source>
</evidence>
<reference evidence="1 2" key="1">
    <citation type="journal article" date="2019" name="Mol. Biol. Evol.">
        <title>Blast fungal genomes show frequent chromosomal changes, gene gains and losses, and effector gene turnover.</title>
        <authorList>
            <person name="Gomez Luciano L.B."/>
            <person name="Jason Tsai I."/>
            <person name="Chuma I."/>
            <person name="Tosa Y."/>
            <person name="Chen Y.H."/>
            <person name="Li J.Y."/>
            <person name="Li M.Y."/>
            <person name="Jade Lu M.Y."/>
            <person name="Nakayashiki H."/>
            <person name="Li W.H."/>
        </authorList>
    </citation>
    <scope>NUCLEOTIDE SEQUENCE [LARGE SCALE GENOMIC DNA]</scope>
    <source>
        <strain evidence="1">MZ5-1-6</strain>
    </source>
</reference>